<comment type="similarity">
    <text evidence="4">Belongs to the cytochrome P450 family.</text>
</comment>
<evidence type="ECO:0000256" key="10">
    <source>
        <dbReference type="ARBA" id="ARBA00023004"/>
    </source>
</evidence>
<sequence>MPTYTSALLCAVGVFLLYNFVHSVRRNKVVARIPGPKPSSWLYGSLPELLFTKNYGEYEYQWQKTFGMTYRVRGCMGEDRVFTSDPVALRALFNNNKIFEITQYHRYLASILMGDSSVFGVEHAVHRRIRNVFNPAFTQSHIQTLLPALQSIATRLTGKLERDCSQVPDGRQFDIYEVIQYATSDVVAEAVMGYQFNSIETGGDEVSKNHHNVIALSSSRTKSALLADSLIPYVPRWIFRAALHLPMENSQGILRYQKVMRSWSNKLVKQKNENINLGIRTDGDLLSTIVGMNEDQKTSAHLKPDEIKHQIPSIMVAGQDTTGNTIAFALHELAQNLEWQKKVRAEILKVREFSNGELRDSDYDKLSYLNAHLKETLRFHAPLPITEREATEDTVLPLSKPVTATDGREITEIPLKKGEVVMCALASYNRNTDLWGEDADIFDAYRWLDERSKATAGRSTTIGPYANLASFLGGPHVCLGWRLAVLEAQIILAELVSKFSFEPVKGPAGIIHPAVAITLQPVSSEGVPHLPLRLKVLGHTSA</sequence>
<dbReference type="PANTHER" id="PTHR24305:SF166">
    <property type="entry name" value="CYTOCHROME P450 12A4, MITOCHONDRIAL-RELATED"/>
    <property type="match status" value="1"/>
</dbReference>
<protein>
    <recommendedName>
        <fullName evidence="16">Cytochrome p450</fullName>
    </recommendedName>
</protein>
<dbReference type="GO" id="GO:0004497">
    <property type="term" value="F:monooxygenase activity"/>
    <property type="evidence" value="ECO:0007669"/>
    <property type="project" value="UniProtKB-KW"/>
</dbReference>
<comment type="caution">
    <text evidence="14">The sequence shown here is derived from an EMBL/GenBank/DDBJ whole genome shotgun (WGS) entry which is preliminary data.</text>
</comment>
<keyword evidence="10 13" id="KW-0408">Iron</keyword>
<evidence type="ECO:0000256" key="7">
    <source>
        <dbReference type="ARBA" id="ARBA00022723"/>
    </source>
</evidence>
<dbReference type="PRINTS" id="PR00385">
    <property type="entry name" value="P450"/>
</dbReference>
<organism evidence="14 15">
    <name type="scientific">Moniliophthora roreri</name>
    <name type="common">Frosty pod rot fungus</name>
    <name type="synonym">Monilia roreri</name>
    <dbReference type="NCBI Taxonomy" id="221103"/>
    <lineage>
        <taxon>Eukaryota</taxon>
        <taxon>Fungi</taxon>
        <taxon>Dikarya</taxon>
        <taxon>Basidiomycota</taxon>
        <taxon>Agaricomycotina</taxon>
        <taxon>Agaricomycetes</taxon>
        <taxon>Agaricomycetidae</taxon>
        <taxon>Agaricales</taxon>
        <taxon>Marasmiineae</taxon>
        <taxon>Marasmiaceae</taxon>
        <taxon>Moniliophthora</taxon>
    </lineage>
</organism>
<dbReference type="Gene3D" id="1.10.630.10">
    <property type="entry name" value="Cytochrome P450"/>
    <property type="match status" value="1"/>
</dbReference>
<keyword evidence="6" id="KW-0812">Transmembrane</keyword>
<evidence type="ECO:0000256" key="6">
    <source>
        <dbReference type="ARBA" id="ARBA00022692"/>
    </source>
</evidence>
<evidence type="ECO:0000256" key="5">
    <source>
        <dbReference type="ARBA" id="ARBA00022617"/>
    </source>
</evidence>
<proteinExistence type="inferred from homology"/>
<dbReference type="Proteomes" id="UP000054988">
    <property type="component" value="Unassembled WGS sequence"/>
</dbReference>
<feature type="binding site" description="axial binding residue" evidence="13">
    <location>
        <position position="478"/>
    </location>
    <ligand>
        <name>heme</name>
        <dbReference type="ChEBI" id="CHEBI:30413"/>
    </ligand>
    <ligandPart>
        <name>Fe</name>
        <dbReference type="ChEBI" id="CHEBI:18248"/>
    </ligandPart>
</feature>
<comment type="subcellular location">
    <subcellularLocation>
        <location evidence="2">Membrane</location>
    </subcellularLocation>
</comment>
<dbReference type="InterPro" id="IPR002401">
    <property type="entry name" value="Cyt_P450_E_grp-I"/>
</dbReference>
<keyword evidence="11" id="KW-0503">Monooxygenase</keyword>
<keyword evidence="7 13" id="KW-0479">Metal-binding</keyword>
<keyword evidence="8" id="KW-1133">Transmembrane helix</keyword>
<keyword evidence="12" id="KW-0472">Membrane</keyword>
<dbReference type="GO" id="GO:0005506">
    <property type="term" value="F:iron ion binding"/>
    <property type="evidence" value="ECO:0007669"/>
    <property type="project" value="InterPro"/>
</dbReference>
<dbReference type="EMBL" id="LATX01002444">
    <property type="protein sequence ID" value="KTB29201.1"/>
    <property type="molecule type" value="Genomic_DNA"/>
</dbReference>
<evidence type="ECO:0000256" key="3">
    <source>
        <dbReference type="ARBA" id="ARBA00004721"/>
    </source>
</evidence>
<evidence type="ECO:0000313" key="15">
    <source>
        <dbReference type="Proteomes" id="UP000054988"/>
    </source>
</evidence>
<dbReference type="PRINTS" id="PR00463">
    <property type="entry name" value="EP450I"/>
</dbReference>
<dbReference type="GO" id="GO:0016705">
    <property type="term" value="F:oxidoreductase activity, acting on paired donors, with incorporation or reduction of molecular oxygen"/>
    <property type="evidence" value="ECO:0007669"/>
    <property type="project" value="InterPro"/>
</dbReference>
<dbReference type="PANTHER" id="PTHR24305">
    <property type="entry name" value="CYTOCHROME P450"/>
    <property type="match status" value="1"/>
</dbReference>
<reference evidence="14 15" key="1">
    <citation type="submission" date="2015-12" db="EMBL/GenBank/DDBJ databases">
        <title>Draft genome sequence of Moniliophthora roreri, the causal agent of frosty pod rot of cacao.</title>
        <authorList>
            <person name="Aime M.C."/>
            <person name="Diaz-Valderrama J.R."/>
            <person name="Kijpornyongpan T."/>
            <person name="Phillips-Mora W."/>
        </authorList>
    </citation>
    <scope>NUCLEOTIDE SEQUENCE [LARGE SCALE GENOMIC DNA]</scope>
    <source>
        <strain evidence="14 15">MCA 2952</strain>
    </source>
</reference>
<dbReference type="AlphaFoldDB" id="A0A0W0EYV1"/>
<dbReference type="InterPro" id="IPR001128">
    <property type="entry name" value="Cyt_P450"/>
</dbReference>
<comment type="pathway">
    <text evidence="3">Secondary metabolite biosynthesis; terpenoid biosynthesis.</text>
</comment>
<evidence type="ECO:0000256" key="4">
    <source>
        <dbReference type="ARBA" id="ARBA00010617"/>
    </source>
</evidence>
<dbReference type="GO" id="GO:0020037">
    <property type="term" value="F:heme binding"/>
    <property type="evidence" value="ECO:0007669"/>
    <property type="project" value="InterPro"/>
</dbReference>
<accession>A0A0W0EYV1</accession>
<evidence type="ECO:0008006" key="16">
    <source>
        <dbReference type="Google" id="ProtNLM"/>
    </source>
</evidence>
<gene>
    <name evidence="14" type="ORF">WG66_18216</name>
</gene>
<evidence type="ECO:0000256" key="1">
    <source>
        <dbReference type="ARBA" id="ARBA00001971"/>
    </source>
</evidence>
<dbReference type="Pfam" id="PF00067">
    <property type="entry name" value="p450"/>
    <property type="match status" value="1"/>
</dbReference>
<evidence type="ECO:0000313" key="14">
    <source>
        <dbReference type="EMBL" id="KTB29201.1"/>
    </source>
</evidence>
<evidence type="ECO:0000256" key="13">
    <source>
        <dbReference type="PIRSR" id="PIRSR602401-1"/>
    </source>
</evidence>
<keyword evidence="9" id="KW-0560">Oxidoreductase</keyword>
<evidence type="ECO:0000256" key="12">
    <source>
        <dbReference type="ARBA" id="ARBA00023136"/>
    </source>
</evidence>
<evidence type="ECO:0000256" key="8">
    <source>
        <dbReference type="ARBA" id="ARBA00022989"/>
    </source>
</evidence>
<evidence type="ECO:0000256" key="11">
    <source>
        <dbReference type="ARBA" id="ARBA00023033"/>
    </source>
</evidence>
<dbReference type="InterPro" id="IPR050121">
    <property type="entry name" value="Cytochrome_P450_monoxygenase"/>
</dbReference>
<dbReference type="GO" id="GO:0016020">
    <property type="term" value="C:membrane"/>
    <property type="evidence" value="ECO:0007669"/>
    <property type="project" value="UniProtKB-SubCell"/>
</dbReference>
<comment type="cofactor">
    <cofactor evidence="1 13">
        <name>heme</name>
        <dbReference type="ChEBI" id="CHEBI:30413"/>
    </cofactor>
</comment>
<dbReference type="InterPro" id="IPR036396">
    <property type="entry name" value="Cyt_P450_sf"/>
</dbReference>
<name>A0A0W0EYV1_MONRR</name>
<keyword evidence="5 13" id="KW-0349">Heme</keyword>
<evidence type="ECO:0000256" key="9">
    <source>
        <dbReference type="ARBA" id="ARBA00023002"/>
    </source>
</evidence>
<dbReference type="SUPFAM" id="SSF48264">
    <property type="entry name" value="Cytochrome P450"/>
    <property type="match status" value="1"/>
</dbReference>
<evidence type="ECO:0000256" key="2">
    <source>
        <dbReference type="ARBA" id="ARBA00004370"/>
    </source>
</evidence>